<name>A0A1W6ZSI4_9HYPH</name>
<organism evidence="1 2">
    <name type="scientific">Pseudorhodoplanes sinuspersici</name>
    <dbReference type="NCBI Taxonomy" id="1235591"/>
    <lineage>
        <taxon>Bacteria</taxon>
        <taxon>Pseudomonadati</taxon>
        <taxon>Pseudomonadota</taxon>
        <taxon>Alphaproteobacteria</taxon>
        <taxon>Hyphomicrobiales</taxon>
        <taxon>Pseudorhodoplanes</taxon>
    </lineage>
</organism>
<dbReference type="Proteomes" id="UP000194137">
    <property type="component" value="Chromosome"/>
</dbReference>
<proteinExistence type="predicted"/>
<reference evidence="1 2" key="1">
    <citation type="submission" date="2017-05" db="EMBL/GenBank/DDBJ databases">
        <title>Full genome sequence of Pseudorhodoplanes sinuspersici.</title>
        <authorList>
            <person name="Dastgheib S.M.M."/>
            <person name="Shavandi M."/>
            <person name="Tirandaz H."/>
        </authorList>
    </citation>
    <scope>NUCLEOTIDE SEQUENCE [LARGE SCALE GENOMIC DNA]</scope>
    <source>
        <strain evidence="1 2">RIPI110</strain>
    </source>
</reference>
<gene>
    <name evidence="1" type="ORF">CAK95_11840</name>
</gene>
<protein>
    <submittedName>
        <fullName evidence="1">Uncharacterized protein</fullName>
    </submittedName>
</protein>
<accession>A0A1W6ZSI4</accession>
<dbReference type="KEGG" id="psin:CAK95_11840"/>
<evidence type="ECO:0000313" key="1">
    <source>
        <dbReference type="EMBL" id="ARP99704.1"/>
    </source>
</evidence>
<dbReference type="AlphaFoldDB" id="A0A1W6ZSI4"/>
<dbReference type="OrthoDB" id="7632164at2"/>
<dbReference type="EMBL" id="CP021112">
    <property type="protein sequence ID" value="ARP99704.1"/>
    <property type="molecule type" value="Genomic_DNA"/>
</dbReference>
<keyword evidence="2" id="KW-1185">Reference proteome</keyword>
<dbReference type="STRING" id="1235591.CAK95_11840"/>
<dbReference type="RefSeq" id="WP_086088111.1">
    <property type="nucleotide sequence ID" value="NZ_CP021112.1"/>
</dbReference>
<evidence type="ECO:0000313" key="2">
    <source>
        <dbReference type="Proteomes" id="UP000194137"/>
    </source>
</evidence>
<sequence>MTRQEFLMLVQTWGADISRWPRPQQGAARRFALTDEGKAILDEAMSFDQLLSIKPDIRPDRPADVAFAVMQRVAAERRARWQDWLPRWWVPASLACSALVGVSLAVAIPPDRYADKPEATIDFFLDGGSVSFWSAQ</sequence>